<keyword evidence="2" id="KW-1185">Reference proteome</keyword>
<dbReference type="EMBL" id="BORB01000039">
    <property type="protein sequence ID" value="GIN59253.1"/>
    <property type="molecule type" value="Genomic_DNA"/>
</dbReference>
<dbReference type="Gene3D" id="1.10.10.10">
    <property type="entry name" value="Winged helix-like DNA-binding domain superfamily/Winged helix DNA-binding domain"/>
    <property type="match status" value="1"/>
</dbReference>
<dbReference type="InterPro" id="IPR018597">
    <property type="entry name" value="Phage_Tuc2009_YjcQ"/>
</dbReference>
<protein>
    <submittedName>
        <fullName evidence="1">Uncharacterized protein</fullName>
    </submittedName>
</protein>
<evidence type="ECO:0000313" key="1">
    <source>
        <dbReference type="EMBL" id="GIN59253.1"/>
    </source>
</evidence>
<dbReference type="InterPro" id="IPR036390">
    <property type="entry name" value="WH_DNA-bd_sf"/>
</dbReference>
<dbReference type="InterPro" id="IPR036388">
    <property type="entry name" value="WH-like_DNA-bd_sf"/>
</dbReference>
<dbReference type="RefSeq" id="WP_212967147.1">
    <property type="nucleotide sequence ID" value="NZ_BORB01000039.1"/>
</dbReference>
<evidence type="ECO:0000313" key="2">
    <source>
        <dbReference type="Proteomes" id="UP000679950"/>
    </source>
</evidence>
<reference evidence="1 2" key="1">
    <citation type="submission" date="2021-03" db="EMBL/GenBank/DDBJ databases">
        <title>Antimicrobial resistance genes in bacteria isolated from Japanese honey, and their potential for conferring macrolide and lincosamide resistance in the American foulbrood pathogen Paenibacillus larvae.</title>
        <authorList>
            <person name="Okamoto M."/>
            <person name="Kumagai M."/>
            <person name="Kanamori H."/>
            <person name="Takamatsu D."/>
        </authorList>
    </citation>
    <scope>NUCLEOTIDE SEQUENCE [LARGE SCALE GENOMIC DNA]</scope>
    <source>
        <strain evidence="1 2">J8TS2</strain>
    </source>
</reference>
<gene>
    <name evidence="1" type="primary">yjcQ</name>
    <name evidence="1" type="ORF">J8TS2_35720</name>
</gene>
<name>A0ABQ4KMU8_9BACI</name>
<dbReference type="Proteomes" id="UP000679950">
    <property type="component" value="Unassembled WGS sequence"/>
</dbReference>
<organism evidence="1 2">
    <name type="scientific">Lederbergia ruris</name>
    <dbReference type="NCBI Taxonomy" id="217495"/>
    <lineage>
        <taxon>Bacteria</taxon>
        <taxon>Bacillati</taxon>
        <taxon>Bacillota</taxon>
        <taxon>Bacilli</taxon>
        <taxon>Bacillales</taxon>
        <taxon>Bacillaceae</taxon>
        <taxon>Lederbergia</taxon>
    </lineage>
</organism>
<comment type="caution">
    <text evidence="1">The sequence shown here is derived from an EMBL/GenBank/DDBJ whole genome shotgun (WGS) entry which is preliminary data.</text>
</comment>
<sequence>MNKKKIRLAILRELEKGNKGFSNIDFDISTDELIDILNWLKNENLINDYKFFMDESFYFEKTEVTLKGEKYFAENSAALKTYKGLKEIRDWIPFY</sequence>
<dbReference type="Pfam" id="PF09639">
    <property type="entry name" value="YjcQ"/>
    <property type="match status" value="1"/>
</dbReference>
<accession>A0ABQ4KMU8</accession>
<dbReference type="SUPFAM" id="SSF46785">
    <property type="entry name" value="Winged helix' DNA-binding domain"/>
    <property type="match status" value="1"/>
</dbReference>
<proteinExistence type="predicted"/>